<evidence type="ECO:0000313" key="3">
    <source>
        <dbReference type="Proteomes" id="UP001055114"/>
    </source>
</evidence>
<dbReference type="InterPro" id="IPR010982">
    <property type="entry name" value="Lambda_DNA-bd_dom_sf"/>
</dbReference>
<dbReference type="CDD" id="cd00093">
    <property type="entry name" value="HTH_XRE"/>
    <property type="match status" value="1"/>
</dbReference>
<dbReference type="GO" id="GO:0003677">
    <property type="term" value="F:DNA binding"/>
    <property type="evidence" value="ECO:0007669"/>
    <property type="project" value="InterPro"/>
</dbReference>
<dbReference type="PROSITE" id="PS50943">
    <property type="entry name" value="HTH_CROC1"/>
    <property type="match status" value="1"/>
</dbReference>
<dbReference type="InterPro" id="IPR001387">
    <property type="entry name" value="Cro/C1-type_HTH"/>
</dbReference>
<name>A0AA37KDV7_9BACT</name>
<dbReference type="Pfam" id="PF01381">
    <property type="entry name" value="HTH_3"/>
    <property type="match status" value="1"/>
</dbReference>
<protein>
    <recommendedName>
        <fullName evidence="1">HTH cro/C1-type domain-containing protein</fullName>
    </recommendedName>
</protein>
<dbReference type="AlphaFoldDB" id="A0AA37KDV7"/>
<organism evidence="2 3">
    <name type="scientific">Parabacteroides merdae</name>
    <dbReference type="NCBI Taxonomy" id="46503"/>
    <lineage>
        <taxon>Bacteria</taxon>
        <taxon>Pseudomonadati</taxon>
        <taxon>Bacteroidota</taxon>
        <taxon>Bacteroidia</taxon>
        <taxon>Bacteroidales</taxon>
        <taxon>Tannerellaceae</taxon>
        <taxon>Parabacteroides</taxon>
    </lineage>
</organism>
<proteinExistence type="predicted"/>
<dbReference type="EMBL" id="BQNZ01000003">
    <property type="protein sequence ID" value="GKH73510.1"/>
    <property type="molecule type" value="Genomic_DNA"/>
</dbReference>
<dbReference type="SUPFAM" id="SSF47413">
    <property type="entry name" value="lambda repressor-like DNA-binding domains"/>
    <property type="match status" value="1"/>
</dbReference>
<sequence>MSTTNYSTNSDMLMLLALRVKEYRLAARMSQKELAEQSGVSQATISHFEQGVSRNLTLANFISLLRALGQEQRLAEILPELPMPPMALREIEKLIPKRVRRGKK</sequence>
<evidence type="ECO:0000259" key="1">
    <source>
        <dbReference type="PROSITE" id="PS50943"/>
    </source>
</evidence>
<dbReference type="RefSeq" id="WP_075965748.1">
    <property type="nucleotide sequence ID" value="NZ_BQNZ01000003.1"/>
</dbReference>
<feature type="domain" description="HTH cro/C1-type" evidence="1">
    <location>
        <begin position="20"/>
        <end position="77"/>
    </location>
</feature>
<evidence type="ECO:0000313" key="2">
    <source>
        <dbReference type="EMBL" id="GKH73510.1"/>
    </source>
</evidence>
<dbReference type="Proteomes" id="UP001055114">
    <property type="component" value="Unassembled WGS sequence"/>
</dbReference>
<dbReference type="Gene3D" id="1.10.260.40">
    <property type="entry name" value="lambda repressor-like DNA-binding domains"/>
    <property type="match status" value="1"/>
</dbReference>
<accession>A0AA37KDV7</accession>
<gene>
    <name evidence="2" type="ORF">CE91St3_33730</name>
</gene>
<dbReference type="SMART" id="SM00530">
    <property type="entry name" value="HTH_XRE"/>
    <property type="match status" value="1"/>
</dbReference>
<comment type="caution">
    <text evidence="2">The sequence shown here is derived from an EMBL/GenBank/DDBJ whole genome shotgun (WGS) entry which is preliminary data.</text>
</comment>
<reference evidence="2" key="1">
    <citation type="submission" date="2022-01" db="EMBL/GenBank/DDBJ databases">
        <title>Novel bile acid biosynthetic pathways are enriched in the microbiome of centenarians.</title>
        <authorList>
            <person name="Sato Y."/>
            <person name="Atarashi K."/>
            <person name="Plichta R.D."/>
            <person name="Arai Y."/>
            <person name="Sasajima S."/>
            <person name="Kearney M.S."/>
            <person name="Suda W."/>
            <person name="Takeshita K."/>
            <person name="Sasaki T."/>
            <person name="Okamoto S."/>
            <person name="Skelly N.A."/>
            <person name="Okamura Y."/>
            <person name="Vlamakis H."/>
            <person name="Li Y."/>
            <person name="Tanoue T."/>
            <person name="Takei H."/>
            <person name="Nittono H."/>
            <person name="Narushima S."/>
            <person name="Irie J."/>
            <person name="Itoh H."/>
            <person name="Moriya K."/>
            <person name="Sugiura Y."/>
            <person name="Suematsu M."/>
            <person name="Moritoki N."/>
            <person name="Shibata S."/>
            <person name="Littman R.D."/>
            <person name="Fischbach A.M."/>
            <person name="Uwamino Y."/>
            <person name="Inoue T."/>
            <person name="Honda A."/>
            <person name="Hattori M."/>
            <person name="Murai T."/>
            <person name="Xavier J.R."/>
            <person name="Hirose N."/>
            <person name="Honda K."/>
        </authorList>
    </citation>
    <scope>NUCLEOTIDE SEQUENCE</scope>
    <source>
        <strain evidence="2">CE91-St3</strain>
    </source>
</reference>